<evidence type="ECO:0000256" key="9">
    <source>
        <dbReference type="ARBA" id="ARBA00022723"/>
    </source>
</evidence>
<keyword evidence="14 16" id="KW-0234">DNA repair</keyword>
<dbReference type="InterPro" id="IPR001126">
    <property type="entry name" value="UmuC"/>
</dbReference>
<dbReference type="EMBL" id="CP060139">
    <property type="protein sequence ID" value="QNR26003.1"/>
    <property type="molecule type" value="Genomic_DNA"/>
</dbReference>
<dbReference type="GO" id="GO:0003684">
    <property type="term" value="F:damaged DNA binding"/>
    <property type="evidence" value="ECO:0007669"/>
    <property type="project" value="InterPro"/>
</dbReference>
<dbReference type="GO" id="GO:0003887">
    <property type="term" value="F:DNA-directed DNA polymerase activity"/>
    <property type="evidence" value="ECO:0007669"/>
    <property type="project" value="UniProtKB-UniRule"/>
</dbReference>
<dbReference type="InterPro" id="IPR050116">
    <property type="entry name" value="DNA_polymerase-Y"/>
</dbReference>
<dbReference type="GO" id="GO:0000287">
    <property type="term" value="F:magnesium ion binding"/>
    <property type="evidence" value="ECO:0007669"/>
    <property type="project" value="UniProtKB-UniRule"/>
</dbReference>
<dbReference type="GO" id="GO:0006281">
    <property type="term" value="P:DNA repair"/>
    <property type="evidence" value="ECO:0007669"/>
    <property type="project" value="UniProtKB-UniRule"/>
</dbReference>
<evidence type="ECO:0000256" key="5">
    <source>
        <dbReference type="ARBA" id="ARBA00022490"/>
    </source>
</evidence>
<keyword evidence="12 16" id="KW-0239">DNA-directed DNA polymerase</keyword>
<comment type="caution">
    <text evidence="16">Lacks conserved residue(s) required for the propagation of feature annotation.</text>
</comment>
<dbReference type="Gene3D" id="1.10.150.20">
    <property type="entry name" value="5' to 3' exonuclease, C-terminal subdomain"/>
    <property type="match status" value="1"/>
</dbReference>
<keyword evidence="10 16" id="KW-0227">DNA damage</keyword>
<dbReference type="InterPro" id="IPR036775">
    <property type="entry name" value="DNA_pol_Y-fam_lit_finger_sf"/>
</dbReference>
<dbReference type="Gene3D" id="3.40.1170.60">
    <property type="match status" value="1"/>
</dbReference>
<dbReference type="InterPro" id="IPR024728">
    <property type="entry name" value="PolY_HhH_motif"/>
</dbReference>
<evidence type="ECO:0000256" key="1">
    <source>
        <dbReference type="ARBA" id="ARBA00004496"/>
    </source>
</evidence>
<comment type="similarity">
    <text evidence="2 16">Belongs to the DNA polymerase type-Y family.</text>
</comment>
<feature type="site" description="Substrate discrimination" evidence="16">
    <location>
        <position position="5"/>
    </location>
</feature>
<evidence type="ECO:0000256" key="7">
    <source>
        <dbReference type="ARBA" id="ARBA00022695"/>
    </source>
</evidence>
<keyword evidence="5 16" id="KW-0963">Cytoplasm</keyword>
<evidence type="ECO:0000256" key="10">
    <source>
        <dbReference type="ARBA" id="ARBA00022763"/>
    </source>
</evidence>
<dbReference type="EC" id="2.7.7.7" evidence="16"/>
<evidence type="ECO:0000256" key="2">
    <source>
        <dbReference type="ARBA" id="ARBA00010945"/>
    </source>
</evidence>
<keyword evidence="7 16" id="KW-0548">Nucleotidyltransferase</keyword>
<name>A0A7H0VJV5_9FLAO</name>
<feature type="binding site" evidence="16">
    <location>
        <position position="94"/>
    </location>
    <ligand>
        <name>Mg(2+)</name>
        <dbReference type="ChEBI" id="CHEBI:18420"/>
    </ligand>
</feature>
<dbReference type="GO" id="GO:0005829">
    <property type="term" value="C:cytosol"/>
    <property type="evidence" value="ECO:0007669"/>
    <property type="project" value="TreeGrafter"/>
</dbReference>
<evidence type="ECO:0000256" key="12">
    <source>
        <dbReference type="ARBA" id="ARBA00022932"/>
    </source>
</evidence>
<keyword evidence="13 16" id="KW-0238">DNA-binding</keyword>
<dbReference type="CDD" id="cd03586">
    <property type="entry name" value="PolY_Pol_IV_kappa"/>
    <property type="match status" value="1"/>
</dbReference>
<keyword evidence="11 16" id="KW-0460">Magnesium</keyword>
<dbReference type="PANTHER" id="PTHR11076:SF33">
    <property type="entry name" value="DNA POLYMERASE KAPPA"/>
    <property type="match status" value="1"/>
</dbReference>
<dbReference type="InterPro" id="IPR043502">
    <property type="entry name" value="DNA/RNA_pol_sf"/>
</dbReference>
<comment type="subcellular location">
    <subcellularLocation>
        <location evidence="1 16">Cytoplasm</location>
    </subcellularLocation>
</comment>
<evidence type="ECO:0000256" key="8">
    <source>
        <dbReference type="ARBA" id="ARBA00022705"/>
    </source>
</evidence>
<dbReference type="SUPFAM" id="SSF100879">
    <property type="entry name" value="Lesion bypass DNA polymerase (Y-family), little finger domain"/>
    <property type="match status" value="1"/>
</dbReference>
<dbReference type="HAMAP" id="MF_01113">
    <property type="entry name" value="DNApol_IV"/>
    <property type="match status" value="1"/>
</dbReference>
<evidence type="ECO:0000313" key="18">
    <source>
        <dbReference type="EMBL" id="QNR26003.1"/>
    </source>
</evidence>
<evidence type="ECO:0000259" key="17">
    <source>
        <dbReference type="PROSITE" id="PS50173"/>
    </source>
</evidence>
<protein>
    <recommendedName>
        <fullName evidence="16">DNA polymerase IV</fullName>
        <shortName evidence="16">Pol IV</shortName>
        <ecNumber evidence="16">2.7.7.7</ecNumber>
    </recommendedName>
</protein>
<dbReference type="FunFam" id="3.30.1490.100:FF:000004">
    <property type="entry name" value="DNA polymerase IV"/>
    <property type="match status" value="1"/>
</dbReference>
<evidence type="ECO:0000313" key="19">
    <source>
        <dbReference type="Proteomes" id="UP000516305"/>
    </source>
</evidence>
<dbReference type="PANTHER" id="PTHR11076">
    <property type="entry name" value="DNA REPAIR POLYMERASE UMUC / TRANSFERASE FAMILY MEMBER"/>
    <property type="match status" value="1"/>
</dbReference>
<dbReference type="Pfam" id="PF11798">
    <property type="entry name" value="IMS_HHH"/>
    <property type="match status" value="1"/>
</dbReference>
<dbReference type="SUPFAM" id="SSF56672">
    <property type="entry name" value="DNA/RNA polymerases"/>
    <property type="match status" value="1"/>
</dbReference>
<comment type="cofactor">
    <cofactor evidence="16">
        <name>Mg(2+)</name>
        <dbReference type="ChEBI" id="CHEBI:18420"/>
    </cofactor>
    <text evidence="16">Binds 2 magnesium ions per subunit.</text>
</comment>
<reference evidence="18 19" key="1">
    <citation type="submission" date="2020-08" db="EMBL/GenBank/DDBJ databases">
        <title>Croceimicrobium hydrocarbonivorans gen. nov., sp. nov., a novel marine bacterium isolated from a bacterial consortium that degrades polyethylene terephthalate.</title>
        <authorList>
            <person name="Liu R."/>
        </authorList>
    </citation>
    <scope>NUCLEOTIDE SEQUENCE [LARGE SCALE GENOMIC DNA]</scope>
    <source>
        <strain evidence="18 19">A20-9</strain>
    </source>
</reference>
<evidence type="ECO:0000256" key="11">
    <source>
        <dbReference type="ARBA" id="ARBA00022842"/>
    </source>
</evidence>
<sequence>MDAFYASVEQRDRPELRGKPIAVGGSKERGVVAAASYEARKYGVRSAMPSAIAWRRCPDIIFLKPDFKKYRAVSQQIRSIFHRYTDLVEPLSLDEAYLDVSQNKAGISSASKIARKIREEIKAETELNASAGISINKFLAKVASDINKPNGQKTIMPDEVISFLEELPIQKFFGVGAKTAEKMKRLGIHNGKDLKAWDIALLKQEFGKAGEHYFNIVRGLQKSEVKPSRARKSLGAERTFDHDLKSSQEVEDALKSIFEIWYQRIEESGLKGRTISLKLKSQNFETLTRSKSLEQASNSRALLFKESMELLQKQYRGEAIRLLGLSLSNFGSDFETKAQQLTLDF</sequence>
<dbReference type="PROSITE" id="PS50173">
    <property type="entry name" value="UMUC"/>
    <property type="match status" value="1"/>
</dbReference>
<comment type="subunit">
    <text evidence="3 16">Monomer.</text>
</comment>
<dbReference type="GO" id="GO:0009432">
    <property type="term" value="P:SOS response"/>
    <property type="evidence" value="ECO:0007669"/>
    <property type="project" value="TreeGrafter"/>
</dbReference>
<feature type="domain" description="UmuC" evidence="17">
    <location>
        <begin position="1"/>
        <end position="176"/>
    </location>
</feature>
<dbReference type="Pfam" id="PF00817">
    <property type="entry name" value="IMS"/>
    <property type="match status" value="1"/>
</dbReference>
<dbReference type="NCBIfam" id="NF002677">
    <property type="entry name" value="PRK02406.1"/>
    <property type="match status" value="1"/>
</dbReference>
<dbReference type="GO" id="GO:0042276">
    <property type="term" value="P:error-prone translesion synthesis"/>
    <property type="evidence" value="ECO:0007669"/>
    <property type="project" value="TreeGrafter"/>
</dbReference>
<keyword evidence="6 16" id="KW-0808">Transferase</keyword>
<comment type="function">
    <text evidence="16">Poorly processive, error-prone DNA polymerase involved in untargeted mutagenesis. Copies undamaged DNA at stalled replication forks, which arise in vivo from mismatched or misaligned primer ends. These misaligned primers can be extended by PolIV. Exhibits no 3'-5' exonuclease (proofreading) activity. May be involved in translesional synthesis, in conjunction with the beta clamp from PolIII.</text>
</comment>
<keyword evidence="19" id="KW-1185">Reference proteome</keyword>
<dbReference type="Gene3D" id="3.30.70.270">
    <property type="match status" value="1"/>
</dbReference>
<dbReference type="Gene3D" id="3.30.1490.100">
    <property type="entry name" value="DNA polymerase, Y-family, little finger domain"/>
    <property type="match status" value="1"/>
</dbReference>
<evidence type="ECO:0000256" key="13">
    <source>
        <dbReference type="ARBA" id="ARBA00023125"/>
    </source>
</evidence>
<dbReference type="KEGG" id="chyd:H4K34_03545"/>
<evidence type="ECO:0000256" key="15">
    <source>
        <dbReference type="ARBA" id="ARBA00049244"/>
    </source>
</evidence>
<dbReference type="InterPro" id="IPR022880">
    <property type="entry name" value="DNApol_IV"/>
</dbReference>
<dbReference type="InterPro" id="IPR017961">
    <property type="entry name" value="DNA_pol_Y-fam_little_finger"/>
</dbReference>
<dbReference type="FunFam" id="3.40.1170.60:FF:000001">
    <property type="entry name" value="DNA polymerase IV"/>
    <property type="match status" value="1"/>
</dbReference>
<evidence type="ECO:0000256" key="6">
    <source>
        <dbReference type="ARBA" id="ARBA00022679"/>
    </source>
</evidence>
<evidence type="ECO:0000256" key="16">
    <source>
        <dbReference type="HAMAP-Rule" id="MF_01113"/>
    </source>
</evidence>
<comment type="catalytic activity">
    <reaction evidence="15 16">
        <text>DNA(n) + a 2'-deoxyribonucleoside 5'-triphosphate = DNA(n+1) + diphosphate</text>
        <dbReference type="Rhea" id="RHEA:22508"/>
        <dbReference type="Rhea" id="RHEA-COMP:17339"/>
        <dbReference type="Rhea" id="RHEA-COMP:17340"/>
        <dbReference type="ChEBI" id="CHEBI:33019"/>
        <dbReference type="ChEBI" id="CHEBI:61560"/>
        <dbReference type="ChEBI" id="CHEBI:173112"/>
        <dbReference type="EC" id="2.7.7.7"/>
    </reaction>
</comment>
<evidence type="ECO:0000256" key="3">
    <source>
        <dbReference type="ARBA" id="ARBA00011245"/>
    </source>
</evidence>
<gene>
    <name evidence="16 18" type="primary">dinB</name>
    <name evidence="18" type="ORF">H4K34_03545</name>
</gene>
<dbReference type="Pfam" id="PF11799">
    <property type="entry name" value="IMS_C"/>
    <property type="match status" value="1"/>
</dbReference>
<feature type="active site" evidence="16">
    <location>
        <position position="95"/>
    </location>
</feature>
<evidence type="ECO:0000256" key="4">
    <source>
        <dbReference type="ARBA" id="ARBA00022457"/>
    </source>
</evidence>
<keyword evidence="4 16" id="KW-0515">Mutator protein</keyword>
<dbReference type="InterPro" id="IPR043128">
    <property type="entry name" value="Rev_trsase/Diguanyl_cyclase"/>
</dbReference>
<proteinExistence type="inferred from homology"/>
<dbReference type="FunFam" id="1.10.150.20:FF:000019">
    <property type="entry name" value="DNA polymerase IV"/>
    <property type="match status" value="1"/>
</dbReference>
<keyword evidence="9 16" id="KW-0479">Metal-binding</keyword>
<evidence type="ECO:0000256" key="14">
    <source>
        <dbReference type="ARBA" id="ARBA00023204"/>
    </source>
</evidence>
<keyword evidence="8 16" id="KW-0235">DNA replication</keyword>
<dbReference type="GO" id="GO:0006261">
    <property type="term" value="P:DNA-templated DNA replication"/>
    <property type="evidence" value="ECO:0007669"/>
    <property type="project" value="UniProtKB-UniRule"/>
</dbReference>
<dbReference type="AlphaFoldDB" id="A0A7H0VJV5"/>
<dbReference type="Proteomes" id="UP000516305">
    <property type="component" value="Chromosome"/>
</dbReference>
<accession>A0A7H0VJV5</accession>
<organism evidence="18 19">
    <name type="scientific">Croceimicrobium hydrocarbonivorans</name>
    <dbReference type="NCBI Taxonomy" id="2761580"/>
    <lineage>
        <taxon>Bacteria</taxon>
        <taxon>Pseudomonadati</taxon>
        <taxon>Bacteroidota</taxon>
        <taxon>Flavobacteriia</taxon>
        <taxon>Flavobacteriales</taxon>
        <taxon>Owenweeksiaceae</taxon>
        <taxon>Croceimicrobium</taxon>
    </lineage>
</organism>